<evidence type="ECO:0000313" key="1">
    <source>
        <dbReference type="EMBL" id="RZD19121.1"/>
    </source>
</evidence>
<dbReference type="AlphaFoldDB" id="A0A519BPB6"/>
<evidence type="ECO:0000313" key="2">
    <source>
        <dbReference type="Proteomes" id="UP000319296"/>
    </source>
</evidence>
<dbReference type="EMBL" id="SGBB01000003">
    <property type="protein sequence ID" value="RZD19121.1"/>
    <property type="molecule type" value="Genomic_DNA"/>
</dbReference>
<organism evidence="1 2">
    <name type="scientific">Candidatus Acididesulfobacter diazotrophicus</name>
    <dbReference type="NCBI Taxonomy" id="2597226"/>
    <lineage>
        <taxon>Bacteria</taxon>
        <taxon>Deltaproteobacteria</taxon>
        <taxon>Candidatus Acidulodesulfobacterales</taxon>
        <taxon>Candidatus Acididesulfobacter</taxon>
    </lineage>
</organism>
<protein>
    <submittedName>
        <fullName evidence="1">Uncharacterized protein</fullName>
    </submittedName>
</protein>
<accession>A0A519BPB6</accession>
<dbReference type="Proteomes" id="UP000319296">
    <property type="component" value="Unassembled WGS sequence"/>
</dbReference>
<proteinExistence type="predicted"/>
<name>A0A519BPB6_9DELT</name>
<gene>
    <name evidence="1" type="ORF">EVG15_03175</name>
</gene>
<reference evidence="1 2" key="1">
    <citation type="journal article" date="2019" name="ISME J.">
        <title>Insights into ecological role of a new deltaproteobacterial order Candidatus Acidulodesulfobacterales by metagenomics and metatranscriptomics.</title>
        <authorList>
            <person name="Tan S."/>
            <person name="Liu J."/>
            <person name="Fang Y."/>
            <person name="Hedlund B.P."/>
            <person name="Lian Z.H."/>
            <person name="Huang L.Y."/>
            <person name="Li J.T."/>
            <person name="Huang L.N."/>
            <person name="Li W.J."/>
            <person name="Jiang H.C."/>
            <person name="Dong H.L."/>
            <person name="Shu W.S."/>
        </authorList>
    </citation>
    <scope>NUCLEOTIDE SEQUENCE [LARGE SCALE GENOMIC DNA]</scope>
    <source>
        <strain evidence="1">AP1</strain>
    </source>
</reference>
<comment type="caution">
    <text evidence="1">The sequence shown here is derived from an EMBL/GenBank/DDBJ whole genome shotgun (WGS) entry which is preliminary data.</text>
</comment>
<sequence length="105" mass="12677">MNIQYKLKDLPFPKQYFWSYDFNSAALPLSRIMEQLINYGNFEDHLNLFLTFPYNELKDTYLTEIRPIISGKRILRDGMQATKLDLRNVKYMDYLFEVFKEYVVA</sequence>